<gene>
    <name evidence="1" type="ORF">PHYPA_017174</name>
</gene>
<accession>A0A2K1JLC1</accession>
<dbReference type="InParanoid" id="A0A2K1JLC1"/>
<organism evidence="1">
    <name type="scientific">Physcomitrium patens</name>
    <name type="common">Spreading-leaved earth moss</name>
    <name type="synonym">Physcomitrella patens</name>
    <dbReference type="NCBI Taxonomy" id="3218"/>
    <lineage>
        <taxon>Eukaryota</taxon>
        <taxon>Viridiplantae</taxon>
        <taxon>Streptophyta</taxon>
        <taxon>Embryophyta</taxon>
        <taxon>Bryophyta</taxon>
        <taxon>Bryophytina</taxon>
        <taxon>Bryopsida</taxon>
        <taxon>Funariidae</taxon>
        <taxon>Funariales</taxon>
        <taxon>Funariaceae</taxon>
        <taxon>Physcomitrium</taxon>
    </lineage>
</organism>
<name>A0A2K1JLC1_PHYPA</name>
<reference evidence="1 3" key="1">
    <citation type="journal article" date="2008" name="Science">
        <title>The Physcomitrella genome reveals evolutionary insights into the conquest of land by plants.</title>
        <authorList>
            <person name="Rensing S."/>
            <person name="Lang D."/>
            <person name="Zimmer A."/>
            <person name="Terry A."/>
            <person name="Salamov A."/>
            <person name="Shapiro H."/>
            <person name="Nishiyama T."/>
            <person name="Perroud P.-F."/>
            <person name="Lindquist E."/>
            <person name="Kamisugi Y."/>
            <person name="Tanahashi T."/>
            <person name="Sakakibara K."/>
            <person name="Fujita T."/>
            <person name="Oishi K."/>
            <person name="Shin-I T."/>
            <person name="Kuroki Y."/>
            <person name="Toyoda A."/>
            <person name="Suzuki Y."/>
            <person name="Hashimoto A."/>
            <person name="Yamaguchi K."/>
            <person name="Sugano A."/>
            <person name="Kohara Y."/>
            <person name="Fujiyama A."/>
            <person name="Anterola A."/>
            <person name="Aoki S."/>
            <person name="Ashton N."/>
            <person name="Barbazuk W.B."/>
            <person name="Barker E."/>
            <person name="Bennetzen J."/>
            <person name="Bezanilla M."/>
            <person name="Blankenship R."/>
            <person name="Cho S.H."/>
            <person name="Dutcher S."/>
            <person name="Estelle M."/>
            <person name="Fawcett J.A."/>
            <person name="Gundlach H."/>
            <person name="Hanada K."/>
            <person name="Heyl A."/>
            <person name="Hicks K.A."/>
            <person name="Hugh J."/>
            <person name="Lohr M."/>
            <person name="Mayer K."/>
            <person name="Melkozernov A."/>
            <person name="Murata T."/>
            <person name="Nelson D."/>
            <person name="Pils B."/>
            <person name="Prigge M."/>
            <person name="Reiss B."/>
            <person name="Renner T."/>
            <person name="Rombauts S."/>
            <person name="Rushton P."/>
            <person name="Sanderfoot A."/>
            <person name="Schween G."/>
            <person name="Shiu S.-H."/>
            <person name="Stueber K."/>
            <person name="Theodoulou F.L."/>
            <person name="Tu H."/>
            <person name="Van de Peer Y."/>
            <person name="Verrier P.J."/>
            <person name="Waters E."/>
            <person name="Wood A."/>
            <person name="Yang L."/>
            <person name="Cove D."/>
            <person name="Cuming A."/>
            <person name="Hasebe M."/>
            <person name="Lucas S."/>
            <person name="Mishler D.B."/>
            <person name="Reski R."/>
            <person name="Grigoriev I."/>
            <person name="Quatrano R.S."/>
            <person name="Boore J.L."/>
        </authorList>
    </citation>
    <scope>NUCLEOTIDE SEQUENCE [LARGE SCALE GENOMIC DNA]</scope>
    <source>
        <strain evidence="2 3">cv. Gransden 2004</strain>
    </source>
</reference>
<dbReference type="Proteomes" id="UP000006727">
    <property type="component" value="Chromosome 13"/>
</dbReference>
<protein>
    <submittedName>
        <fullName evidence="1 2">Uncharacterized protein</fullName>
    </submittedName>
</protein>
<reference evidence="1 3" key="2">
    <citation type="journal article" date="2018" name="Plant J.">
        <title>The Physcomitrella patens chromosome-scale assembly reveals moss genome structure and evolution.</title>
        <authorList>
            <person name="Lang D."/>
            <person name="Ullrich K.K."/>
            <person name="Murat F."/>
            <person name="Fuchs J."/>
            <person name="Jenkins J."/>
            <person name="Haas F.B."/>
            <person name="Piednoel M."/>
            <person name="Gundlach H."/>
            <person name="Van Bel M."/>
            <person name="Meyberg R."/>
            <person name="Vives C."/>
            <person name="Morata J."/>
            <person name="Symeonidi A."/>
            <person name="Hiss M."/>
            <person name="Muchero W."/>
            <person name="Kamisugi Y."/>
            <person name="Saleh O."/>
            <person name="Blanc G."/>
            <person name="Decker E.L."/>
            <person name="van Gessel N."/>
            <person name="Grimwood J."/>
            <person name="Hayes R.D."/>
            <person name="Graham S.W."/>
            <person name="Gunter L.E."/>
            <person name="McDaniel S.F."/>
            <person name="Hoernstein S.N.W."/>
            <person name="Larsson A."/>
            <person name="Li F.W."/>
            <person name="Perroud P.F."/>
            <person name="Phillips J."/>
            <person name="Ranjan P."/>
            <person name="Rokshar D.S."/>
            <person name="Rothfels C.J."/>
            <person name="Schneider L."/>
            <person name="Shu S."/>
            <person name="Stevenson D.W."/>
            <person name="Thummler F."/>
            <person name="Tillich M."/>
            <person name="Villarreal Aguilar J.C."/>
            <person name="Widiez T."/>
            <person name="Wong G.K."/>
            <person name="Wymore A."/>
            <person name="Zhang Y."/>
            <person name="Zimmer A.D."/>
            <person name="Quatrano R.S."/>
            <person name="Mayer K.F.X."/>
            <person name="Goodstein D."/>
            <person name="Casacuberta J.M."/>
            <person name="Vandepoele K."/>
            <person name="Reski R."/>
            <person name="Cuming A.C."/>
            <person name="Tuskan G.A."/>
            <person name="Maumus F."/>
            <person name="Salse J."/>
            <person name="Schmutz J."/>
            <person name="Rensing S.A."/>
        </authorList>
    </citation>
    <scope>NUCLEOTIDE SEQUENCE [LARGE SCALE GENOMIC DNA]</scope>
    <source>
        <strain evidence="2 3">cv. Gransden 2004</strain>
    </source>
</reference>
<evidence type="ECO:0000313" key="3">
    <source>
        <dbReference type="Proteomes" id="UP000006727"/>
    </source>
</evidence>
<sequence>MRADGRWQWGRRYHVWVCALDNSHLIQWTLIISLLLRVIGTLTWSSAEF</sequence>
<dbReference type="AlphaFoldDB" id="A0A2K1JLC1"/>
<proteinExistence type="predicted"/>
<dbReference type="EnsemblPlants" id="Pp3c13_9330V3.1">
    <property type="protein sequence ID" value="PAC:32931050.CDS.1"/>
    <property type="gene ID" value="Pp3c13_9330"/>
</dbReference>
<dbReference type="EMBL" id="ABEU02000013">
    <property type="protein sequence ID" value="PNR42345.1"/>
    <property type="molecule type" value="Genomic_DNA"/>
</dbReference>
<dbReference type="Gramene" id="Pp3c13_9330V3.1">
    <property type="protein sequence ID" value="PAC:32931050.CDS.1"/>
    <property type="gene ID" value="Pp3c13_9330"/>
</dbReference>
<evidence type="ECO:0000313" key="1">
    <source>
        <dbReference type="EMBL" id="PNR42345.1"/>
    </source>
</evidence>
<keyword evidence="3" id="KW-1185">Reference proteome</keyword>
<evidence type="ECO:0000313" key="2">
    <source>
        <dbReference type="EnsemblPlants" id="PAC:32931050.CDS.1"/>
    </source>
</evidence>
<reference evidence="2" key="3">
    <citation type="submission" date="2020-12" db="UniProtKB">
        <authorList>
            <consortium name="EnsemblPlants"/>
        </authorList>
    </citation>
    <scope>IDENTIFICATION</scope>
</reference>